<keyword evidence="2" id="KW-1185">Reference proteome</keyword>
<protein>
    <submittedName>
        <fullName evidence="1">Sulfate transporter</fullName>
    </submittedName>
</protein>
<evidence type="ECO:0000313" key="1">
    <source>
        <dbReference type="EMBL" id="MCI35645.1"/>
    </source>
</evidence>
<evidence type="ECO:0000313" key="2">
    <source>
        <dbReference type="Proteomes" id="UP000265520"/>
    </source>
</evidence>
<reference evidence="1 2" key="1">
    <citation type="journal article" date="2018" name="Front. Plant Sci.">
        <title>Red Clover (Trifolium pratense) and Zigzag Clover (T. medium) - A Picture of Genomic Similarities and Differences.</title>
        <authorList>
            <person name="Dluhosova J."/>
            <person name="Istvanek J."/>
            <person name="Nedelnik J."/>
            <person name="Repkova J."/>
        </authorList>
    </citation>
    <scope>NUCLEOTIDE SEQUENCE [LARGE SCALE GENOMIC DNA]</scope>
    <source>
        <strain evidence="2">cv. 10/8</strain>
        <tissue evidence="1">Leaf</tissue>
    </source>
</reference>
<dbReference type="AlphaFoldDB" id="A0A392RJ62"/>
<proteinExistence type="predicted"/>
<feature type="non-terminal residue" evidence="1">
    <location>
        <position position="1"/>
    </location>
</feature>
<feature type="non-terminal residue" evidence="1">
    <location>
        <position position="105"/>
    </location>
</feature>
<dbReference type="EMBL" id="LXQA010225480">
    <property type="protein sequence ID" value="MCI35645.1"/>
    <property type="molecule type" value="Genomic_DNA"/>
</dbReference>
<organism evidence="1 2">
    <name type="scientific">Trifolium medium</name>
    <dbReference type="NCBI Taxonomy" id="97028"/>
    <lineage>
        <taxon>Eukaryota</taxon>
        <taxon>Viridiplantae</taxon>
        <taxon>Streptophyta</taxon>
        <taxon>Embryophyta</taxon>
        <taxon>Tracheophyta</taxon>
        <taxon>Spermatophyta</taxon>
        <taxon>Magnoliopsida</taxon>
        <taxon>eudicotyledons</taxon>
        <taxon>Gunneridae</taxon>
        <taxon>Pentapetalae</taxon>
        <taxon>rosids</taxon>
        <taxon>fabids</taxon>
        <taxon>Fabales</taxon>
        <taxon>Fabaceae</taxon>
        <taxon>Papilionoideae</taxon>
        <taxon>50 kb inversion clade</taxon>
        <taxon>NPAAA clade</taxon>
        <taxon>Hologalegina</taxon>
        <taxon>IRL clade</taxon>
        <taxon>Trifolieae</taxon>
        <taxon>Trifolium</taxon>
    </lineage>
</organism>
<sequence>RRVETLVLLTQRREARVLHEEVRVGDIVVSLGVRQEPVASTKAQEKRDGNKIRNSAVPADAAKEKESRVFVRKFNSRMDDVKWAQNGLVATVINGEAVPVVQNRI</sequence>
<name>A0A392RJ62_9FABA</name>
<accession>A0A392RJ62</accession>
<comment type="caution">
    <text evidence="1">The sequence shown here is derived from an EMBL/GenBank/DDBJ whole genome shotgun (WGS) entry which is preliminary data.</text>
</comment>
<dbReference type="Proteomes" id="UP000265520">
    <property type="component" value="Unassembled WGS sequence"/>
</dbReference>